<reference evidence="4 5" key="1">
    <citation type="journal article" date="2010" name="Science">
        <title>Genomic analysis of organismal complexity in the multicellular green alga Volvox carteri.</title>
        <authorList>
            <person name="Prochnik S.E."/>
            <person name="Umen J."/>
            <person name="Nedelcu A.M."/>
            <person name="Hallmann A."/>
            <person name="Miller S.M."/>
            <person name="Nishii I."/>
            <person name="Ferris P."/>
            <person name="Kuo A."/>
            <person name="Mitros T."/>
            <person name="Fritz-Laylin L.K."/>
            <person name="Hellsten U."/>
            <person name="Chapman J."/>
            <person name="Simakov O."/>
            <person name="Rensing S.A."/>
            <person name="Terry A."/>
            <person name="Pangilinan J."/>
            <person name="Kapitonov V."/>
            <person name="Jurka J."/>
            <person name="Salamov A."/>
            <person name="Shapiro H."/>
            <person name="Schmutz J."/>
            <person name="Grimwood J."/>
            <person name="Lindquist E."/>
            <person name="Lucas S."/>
            <person name="Grigoriev I.V."/>
            <person name="Schmitt R."/>
            <person name="Kirk D."/>
            <person name="Rokhsar D.S."/>
        </authorList>
    </citation>
    <scope>NUCLEOTIDE SEQUENCE [LARGE SCALE GENOMIC DNA]</scope>
    <source>
        <strain evidence="5">f. Nagariensis / Eve</strain>
    </source>
</reference>
<dbReference type="OrthoDB" id="74764at2759"/>
<dbReference type="InterPro" id="IPR008271">
    <property type="entry name" value="Ser/Thr_kinase_AS"/>
</dbReference>
<dbReference type="GO" id="GO:0005524">
    <property type="term" value="F:ATP binding"/>
    <property type="evidence" value="ECO:0007669"/>
    <property type="project" value="InterPro"/>
</dbReference>
<dbReference type="PROSITE" id="PS00108">
    <property type="entry name" value="PROTEIN_KINASE_ST"/>
    <property type="match status" value="1"/>
</dbReference>
<feature type="compositionally biased region" description="Low complexity" evidence="1">
    <location>
        <begin position="238"/>
        <end position="247"/>
    </location>
</feature>
<evidence type="ECO:0000313" key="4">
    <source>
        <dbReference type="EMBL" id="EFJ43051.1"/>
    </source>
</evidence>
<feature type="region of interest" description="Disordered" evidence="1">
    <location>
        <begin position="414"/>
        <end position="437"/>
    </location>
</feature>
<dbReference type="InterPro" id="IPR000719">
    <property type="entry name" value="Prot_kinase_dom"/>
</dbReference>
<dbReference type="InterPro" id="IPR011009">
    <property type="entry name" value="Kinase-like_dom_sf"/>
</dbReference>
<sequence>MVTIRGFELRHIQVRVSFGFWISPDACELRVEDSINHLEVAMPRSFGNRFWANSARPGVYGTRGWPQLFSYLTEFCYPNNPKLCYSPSIDLYDVALINPLTSSSGGYVLHYLRTFSHGDVNMDEECVKARAYPDCVQEALAKLHGLRIPAEGTIAGGGLAAGPGDMNGSAATTQPAAASPSKSRSTKLPIILSLLIGVPILLAALAGMYCYYRLRVRRRETFNTPIYDTDAEAASSTPLAAAGASSSQLTSREPLLDGGDNDNGSSGHGRRGTTAYGTGFVAILTGPDGICLGGLLGSGSFGKVFEAATDTPIRAAATAAGSGAAAITGGGAAKPFVSMNSQKTNGSWRSGSDAAAMMTTPSTMLGTSASGGFRSGSGSSSNSTPFPGHGNTLGSSALHSPDCELPETLKHIKRTNAREEEEAEEEEEEEVARREREIEAEVEAEMDEFDATVPPYSPAPSTVVVMPVPPGTRPGTPRPPFSSSSNAFFGASSSATNILSSALITGALTTPLWTPHSTPRVTPRVTSCSSPCATPLSSPANTAKVTAAAAACSLPCGSVGIEAFDCTAPGAMSSPLYVSSGRQALLLPQQQQPSPLTLSQSLELRSPPPSPLRPLRPLPPPPPPPNPPLQQQQQEQGALAGETWIVMELCDGGSLAAAVRRGEFHSRNGTLDLPGVLAVLRDISRGMAYLHSRGILHGDLKAENVMLCKRPAPPAAAGAAVAAPARAQTSASGLWWRKASAGSAAGSATPTLALPSVHSSVSGYTSRFAPASASTSGDAAASSADCAGGSALYGTPGGTLSVQEGGLDSFRYVAKVCDFGLSRSLDPGRTHLRTAVAGSVSHMAPETLLRGEMRKEADVYAFGVLPLVACTCNLLHSLVAHLGDPTPHLATHSMPVWELVRGAKAYEGLSHGEVVQAVVLRGGRPQLPPQAHTPTRVLPEPLSDLASECWASDPDARPTFEEMVRAAPHGGAAPEVVTGSGSVFSSDTRPMQAGFAGLLAHMARLAKKVPLFLLPYHRRQQYASQPQLQPQAEAEQSSPAVLLPSIFSPRCGDEHGSKIKNCEESAPKHWDSQGTQFGTGAYAATAAAAAAGPAAAAAKPIDATEAAEGGIELAAALERFSFGQMLQ</sequence>
<feature type="region of interest" description="Disordered" evidence="1">
    <location>
        <begin position="591"/>
        <end position="637"/>
    </location>
</feature>
<organism evidence="5">
    <name type="scientific">Volvox carteri f. nagariensis</name>
    <dbReference type="NCBI Taxonomy" id="3068"/>
    <lineage>
        <taxon>Eukaryota</taxon>
        <taxon>Viridiplantae</taxon>
        <taxon>Chlorophyta</taxon>
        <taxon>core chlorophytes</taxon>
        <taxon>Chlorophyceae</taxon>
        <taxon>CS clade</taxon>
        <taxon>Chlamydomonadales</taxon>
        <taxon>Volvocaceae</taxon>
        <taxon>Volvox</taxon>
    </lineage>
</organism>
<feature type="compositionally biased region" description="Acidic residues" evidence="1">
    <location>
        <begin position="419"/>
        <end position="430"/>
    </location>
</feature>
<evidence type="ECO:0000256" key="1">
    <source>
        <dbReference type="SAM" id="MobiDB-lite"/>
    </source>
</evidence>
<dbReference type="Proteomes" id="UP000001058">
    <property type="component" value="Unassembled WGS sequence"/>
</dbReference>
<dbReference type="KEGG" id="vcn:VOLCADRAFT_96825"/>
<feature type="region of interest" description="Disordered" evidence="1">
    <location>
        <begin position="238"/>
        <end position="271"/>
    </location>
</feature>
<dbReference type="Pfam" id="PF00069">
    <property type="entry name" value="Pkinase"/>
    <property type="match status" value="1"/>
</dbReference>
<dbReference type="RefSeq" id="XP_002955850.1">
    <property type="nucleotide sequence ID" value="XM_002955804.1"/>
</dbReference>
<feature type="region of interest" description="Disordered" evidence="1">
    <location>
        <begin position="365"/>
        <end position="402"/>
    </location>
</feature>
<name>D8UB57_VOLCA</name>
<feature type="compositionally biased region" description="Low complexity" evidence="1">
    <location>
        <begin position="591"/>
        <end position="605"/>
    </location>
</feature>
<dbReference type="STRING" id="3068.D8UB57"/>
<dbReference type="GO" id="GO:0004674">
    <property type="term" value="F:protein serine/threonine kinase activity"/>
    <property type="evidence" value="ECO:0007669"/>
    <property type="project" value="TreeGrafter"/>
</dbReference>
<dbReference type="InParanoid" id="D8UB57"/>
<dbReference type="SMART" id="SM00220">
    <property type="entry name" value="S_TKc"/>
    <property type="match status" value="1"/>
</dbReference>
<accession>D8UB57</accession>
<feature type="transmembrane region" description="Helical" evidence="2">
    <location>
        <begin position="190"/>
        <end position="212"/>
    </location>
</feature>
<keyword evidence="2" id="KW-1133">Transmembrane helix</keyword>
<keyword evidence="2" id="KW-0472">Membrane</keyword>
<dbReference type="SUPFAM" id="SSF56112">
    <property type="entry name" value="Protein kinase-like (PK-like)"/>
    <property type="match status" value="1"/>
</dbReference>
<dbReference type="PANTHER" id="PTHR44329">
    <property type="entry name" value="SERINE/THREONINE-PROTEIN KINASE TNNI3K-RELATED"/>
    <property type="match status" value="1"/>
</dbReference>
<keyword evidence="2" id="KW-0812">Transmembrane</keyword>
<dbReference type="InterPro" id="IPR051681">
    <property type="entry name" value="Ser/Thr_Kinases-Pseudokinases"/>
</dbReference>
<evidence type="ECO:0000256" key="2">
    <source>
        <dbReference type="SAM" id="Phobius"/>
    </source>
</evidence>
<feature type="compositionally biased region" description="Low complexity" evidence="1">
    <location>
        <begin position="366"/>
        <end position="383"/>
    </location>
</feature>
<proteinExistence type="predicted"/>
<evidence type="ECO:0000313" key="5">
    <source>
        <dbReference type="Proteomes" id="UP000001058"/>
    </source>
</evidence>
<evidence type="ECO:0000259" key="3">
    <source>
        <dbReference type="PROSITE" id="PS50011"/>
    </source>
</evidence>
<gene>
    <name evidence="4" type="ORF">VOLCADRAFT_96825</name>
</gene>
<dbReference type="InterPro" id="IPR001245">
    <property type="entry name" value="Ser-Thr/Tyr_kinase_cat_dom"/>
</dbReference>
<dbReference type="Pfam" id="PF07714">
    <property type="entry name" value="PK_Tyr_Ser-Thr"/>
    <property type="match status" value="1"/>
</dbReference>
<feature type="compositionally biased region" description="Pro residues" evidence="1">
    <location>
        <begin position="606"/>
        <end position="628"/>
    </location>
</feature>
<dbReference type="EMBL" id="GL378376">
    <property type="protein sequence ID" value="EFJ43051.1"/>
    <property type="molecule type" value="Genomic_DNA"/>
</dbReference>
<dbReference type="Gene3D" id="1.10.510.10">
    <property type="entry name" value="Transferase(Phosphotransferase) domain 1"/>
    <property type="match status" value="2"/>
</dbReference>
<dbReference type="PANTHER" id="PTHR44329:SF214">
    <property type="entry name" value="PROTEIN KINASE DOMAIN-CONTAINING PROTEIN"/>
    <property type="match status" value="1"/>
</dbReference>
<keyword evidence="5" id="KW-1185">Reference proteome</keyword>
<dbReference type="PROSITE" id="PS50011">
    <property type="entry name" value="PROTEIN_KINASE_DOM"/>
    <property type="match status" value="1"/>
</dbReference>
<dbReference type="AlphaFoldDB" id="D8UB57"/>
<protein>
    <recommendedName>
        <fullName evidence="3">Protein kinase domain-containing protein</fullName>
    </recommendedName>
</protein>
<feature type="domain" description="Protein kinase" evidence="3">
    <location>
        <begin position="561"/>
        <end position="972"/>
    </location>
</feature>
<dbReference type="GeneID" id="9614843"/>